<evidence type="ECO:0000256" key="1">
    <source>
        <dbReference type="ARBA" id="ARBA00004141"/>
    </source>
</evidence>
<feature type="transmembrane region" description="Helical" evidence="10">
    <location>
        <begin position="30"/>
        <end position="51"/>
    </location>
</feature>
<dbReference type="GO" id="GO:0004930">
    <property type="term" value="F:G protein-coupled receptor activity"/>
    <property type="evidence" value="ECO:0007669"/>
    <property type="project" value="UniProtKB-KW"/>
</dbReference>
<keyword evidence="6 8" id="KW-0675">Receptor</keyword>
<keyword evidence="3 10" id="KW-1133">Transmembrane helix</keyword>
<dbReference type="PROSITE" id="PS00237">
    <property type="entry name" value="G_PROTEIN_RECEP_F1_1"/>
    <property type="match status" value="1"/>
</dbReference>
<evidence type="ECO:0000313" key="13">
    <source>
        <dbReference type="Proteomes" id="UP000887567"/>
    </source>
</evidence>
<protein>
    <recommendedName>
        <fullName evidence="11">G-protein coupled receptors family 1 profile domain-containing protein</fullName>
    </recommendedName>
</protein>
<evidence type="ECO:0000256" key="5">
    <source>
        <dbReference type="ARBA" id="ARBA00023136"/>
    </source>
</evidence>
<dbReference type="PROSITE" id="PS50262">
    <property type="entry name" value="G_PROTEIN_RECEP_F1_2"/>
    <property type="match status" value="1"/>
</dbReference>
<keyword evidence="7 8" id="KW-0807">Transducer</keyword>
<feature type="transmembrane region" description="Helical" evidence="10">
    <location>
        <begin position="196"/>
        <end position="221"/>
    </location>
</feature>
<dbReference type="Gene3D" id="1.20.1070.10">
    <property type="entry name" value="Rhodopsin 7-helix transmembrane proteins"/>
    <property type="match status" value="1"/>
</dbReference>
<keyword evidence="2 8" id="KW-0812">Transmembrane</keyword>
<dbReference type="GO" id="GO:0005886">
    <property type="term" value="C:plasma membrane"/>
    <property type="evidence" value="ECO:0007669"/>
    <property type="project" value="TreeGrafter"/>
</dbReference>
<feature type="transmembrane region" description="Helical" evidence="10">
    <location>
        <begin position="284"/>
        <end position="307"/>
    </location>
</feature>
<dbReference type="OrthoDB" id="10037617at2759"/>
<evidence type="ECO:0000256" key="6">
    <source>
        <dbReference type="ARBA" id="ARBA00023170"/>
    </source>
</evidence>
<reference evidence="12" key="1">
    <citation type="submission" date="2022-11" db="UniProtKB">
        <authorList>
            <consortium name="EnsemblMetazoa"/>
        </authorList>
    </citation>
    <scope>IDENTIFICATION</scope>
</reference>
<dbReference type="OMA" id="WICAMAM"/>
<feature type="domain" description="G-protein coupled receptors family 1 profile" evidence="11">
    <location>
        <begin position="43"/>
        <end position="304"/>
    </location>
</feature>
<proteinExistence type="inferred from homology"/>
<keyword evidence="13" id="KW-1185">Reference proteome</keyword>
<dbReference type="Proteomes" id="UP000887567">
    <property type="component" value="Unplaced"/>
</dbReference>
<evidence type="ECO:0000256" key="7">
    <source>
        <dbReference type="ARBA" id="ARBA00023224"/>
    </source>
</evidence>
<feature type="transmembrane region" description="Helical" evidence="10">
    <location>
        <begin position="117"/>
        <end position="135"/>
    </location>
</feature>
<dbReference type="InterPro" id="IPR000276">
    <property type="entry name" value="GPCR_Rhodpsn"/>
</dbReference>
<evidence type="ECO:0000259" key="11">
    <source>
        <dbReference type="PROSITE" id="PS50262"/>
    </source>
</evidence>
<dbReference type="PRINTS" id="PR00237">
    <property type="entry name" value="GPCRRHODOPSN"/>
</dbReference>
<organism evidence="12 13">
    <name type="scientific">Exaiptasia diaphana</name>
    <name type="common">Tropical sea anemone</name>
    <name type="synonym">Aiptasia pulchella</name>
    <dbReference type="NCBI Taxonomy" id="2652724"/>
    <lineage>
        <taxon>Eukaryota</taxon>
        <taxon>Metazoa</taxon>
        <taxon>Cnidaria</taxon>
        <taxon>Anthozoa</taxon>
        <taxon>Hexacorallia</taxon>
        <taxon>Actiniaria</taxon>
        <taxon>Aiptasiidae</taxon>
        <taxon>Exaiptasia</taxon>
    </lineage>
</organism>
<dbReference type="KEGG" id="epa:110238523"/>
<evidence type="ECO:0000256" key="3">
    <source>
        <dbReference type="ARBA" id="ARBA00022989"/>
    </source>
</evidence>
<dbReference type="AlphaFoldDB" id="A0A913X6S3"/>
<dbReference type="PANTHER" id="PTHR45695">
    <property type="entry name" value="LEUCOKININ RECEPTOR-RELATED"/>
    <property type="match status" value="1"/>
</dbReference>
<evidence type="ECO:0000256" key="10">
    <source>
        <dbReference type="SAM" id="Phobius"/>
    </source>
</evidence>
<dbReference type="FunFam" id="1.20.1070.10:FF:000291">
    <property type="entry name" value="Predicted protein"/>
    <property type="match status" value="1"/>
</dbReference>
<evidence type="ECO:0000256" key="9">
    <source>
        <dbReference type="SAM" id="MobiDB-lite"/>
    </source>
</evidence>
<keyword evidence="4 8" id="KW-0297">G-protein coupled receptor</keyword>
<dbReference type="Pfam" id="PF00001">
    <property type="entry name" value="7tm_1"/>
    <property type="match status" value="1"/>
</dbReference>
<dbReference type="SMART" id="SM01381">
    <property type="entry name" value="7TM_GPCR_Srsx"/>
    <property type="match status" value="1"/>
</dbReference>
<feature type="transmembrane region" description="Helical" evidence="10">
    <location>
        <begin position="248"/>
        <end position="272"/>
    </location>
</feature>
<accession>A0A913X6S3</accession>
<evidence type="ECO:0000256" key="4">
    <source>
        <dbReference type="ARBA" id="ARBA00023040"/>
    </source>
</evidence>
<feature type="transmembrane region" description="Helical" evidence="10">
    <location>
        <begin position="147"/>
        <end position="167"/>
    </location>
</feature>
<dbReference type="RefSeq" id="XP_020899854.1">
    <property type="nucleotide sequence ID" value="XM_021044195.2"/>
</dbReference>
<feature type="transmembrane region" description="Helical" evidence="10">
    <location>
        <begin position="94"/>
        <end position="111"/>
    </location>
</feature>
<name>A0A913X6S3_EXADI</name>
<dbReference type="GeneID" id="110238523"/>
<feature type="region of interest" description="Disordered" evidence="9">
    <location>
        <begin position="412"/>
        <end position="433"/>
    </location>
</feature>
<dbReference type="InterPro" id="IPR017452">
    <property type="entry name" value="GPCR_Rhodpsn_7TM"/>
</dbReference>
<dbReference type="EnsemblMetazoa" id="XM_021044195.2">
    <property type="protein sequence ID" value="XP_020899854.1"/>
    <property type="gene ID" value="LOC110238523"/>
</dbReference>
<comment type="similarity">
    <text evidence="8">Belongs to the G-protein coupled receptor 1 family.</text>
</comment>
<evidence type="ECO:0000256" key="8">
    <source>
        <dbReference type="RuleBase" id="RU000688"/>
    </source>
</evidence>
<sequence>MLNFTEEDSGTNTSVCPQELDSSLVKIVKTFAYCIMLILALGGNVILVCVVSSQRKLRTTTNCLICNMAISDLLVPIFAMPRTIVEIHLGYRRWLVTGTIGLALCKVIYFLQDVSTAVSVLSLSIITIDRFYAVVLPESRTPIKGRVKPVIAGIWMTAMLMHCPYFYTFKLVENKGLNYCALLWPNTIDTQLATQVFFLTLIVLLYFIPFFLIAILQAMIVKRLRNQRLPSFSSSFRQRKRGKRNRNVVHFTLAVIVTFFVCWTPTVVYSFTLIYGANPCIPEIFRFASLFLVQSNSSINFFIYFIFNQNFRKTFKKLFHGRKISLKMLGRAETVQLPVLRSEQTAFRIRTMTCETLPDGHNDFEVNTFKSQVTLKGFKVTSETLDGAKKGLLRSTENAIKNGMSNIDEQYQKQNSAQGNDSISSMELSDQTS</sequence>
<dbReference type="PANTHER" id="PTHR45695:SF9">
    <property type="entry name" value="LEUCOKININ RECEPTOR"/>
    <property type="match status" value="1"/>
</dbReference>
<comment type="subcellular location">
    <subcellularLocation>
        <location evidence="1">Membrane</location>
        <topology evidence="1">Multi-pass membrane protein</topology>
    </subcellularLocation>
</comment>
<evidence type="ECO:0000256" key="2">
    <source>
        <dbReference type="ARBA" id="ARBA00022692"/>
    </source>
</evidence>
<keyword evidence="5 10" id="KW-0472">Membrane</keyword>
<evidence type="ECO:0000313" key="12">
    <source>
        <dbReference type="EnsemblMetazoa" id="XP_020899854.1"/>
    </source>
</evidence>
<dbReference type="SUPFAM" id="SSF81321">
    <property type="entry name" value="Family A G protein-coupled receptor-like"/>
    <property type="match status" value="1"/>
</dbReference>
<dbReference type="CDD" id="cd00637">
    <property type="entry name" value="7tm_classA_rhodopsin-like"/>
    <property type="match status" value="1"/>
</dbReference>